<evidence type="ECO:0000256" key="1">
    <source>
        <dbReference type="SAM" id="Phobius"/>
    </source>
</evidence>
<evidence type="ECO:0000313" key="2">
    <source>
        <dbReference type="EMBL" id="ADG60091.1"/>
    </source>
</evidence>
<feature type="transmembrane region" description="Helical" evidence="1">
    <location>
        <begin position="6"/>
        <end position="22"/>
    </location>
</feature>
<evidence type="ECO:0000313" key="3">
    <source>
        <dbReference type="Proteomes" id="UP000008731"/>
    </source>
</evidence>
<keyword evidence="1" id="KW-1133">Transmembrane helix</keyword>
<keyword evidence="1" id="KW-0472">Membrane</keyword>
<reference evidence="2 3" key="1">
    <citation type="journal article" date="2010" name="Virol. J.">
        <title>Genomes of the T4-related bacteriophages as windows on microbial genome evolution.</title>
        <authorList>
            <person name="Petrov V.M."/>
            <person name="Ratnayaka S."/>
            <person name="Nolan J.M."/>
            <person name="Miller E.S."/>
            <person name="Karam J.D."/>
        </authorList>
    </citation>
    <scope>NUCLEOTIDE SEQUENCE [LARGE SCALE GENOMIC DNA]</scope>
</reference>
<accession>E5EPX5</accession>
<name>E5EPX5_9CAUD</name>
<protein>
    <submittedName>
        <fullName evidence="2">Uncharacterized protein</fullName>
    </submittedName>
</protein>
<dbReference type="GeneID" id="9926625"/>
<dbReference type="EMBL" id="HM004124">
    <property type="protein sequence ID" value="ADG60091.1"/>
    <property type="molecule type" value="Genomic_DNA"/>
</dbReference>
<dbReference type="KEGG" id="vg:9926625"/>
<dbReference type="RefSeq" id="YP_004010328.1">
    <property type="nucleotide sequence ID" value="NC_014663.1"/>
</dbReference>
<sequence>MGYFVIGIFVGIIVCLAINHILKSEDYSKGGGSSNSRESALVGPLVEFVFKKDGQYFVQVDGVYQAKSVVERVPMNQVDTFLTSNYNCWLSDYNRGRYKTMLIAKESFACNLHLGNSVYLKLRVDFE</sequence>
<organism evidence="2 3">
    <name type="scientific">Acinetobacter phage Acj9</name>
    <dbReference type="NCBI Taxonomy" id="760939"/>
    <lineage>
        <taxon>Viruses</taxon>
        <taxon>Duplodnaviria</taxon>
        <taxon>Heunggongvirae</taxon>
        <taxon>Uroviricota</taxon>
        <taxon>Caudoviricetes</taxon>
        <taxon>Pantevenvirales</taxon>
        <taxon>Straboviridae</taxon>
        <taxon>Twarogvirinae</taxon>
        <taxon>Acajnonavirus</taxon>
        <taxon>Acajnonavirus acj9</taxon>
    </lineage>
</organism>
<keyword evidence="1" id="KW-0812">Transmembrane</keyword>
<dbReference type="Proteomes" id="UP000008731">
    <property type="component" value="Segment"/>
</dbReference>
<keyword evidence="3" id="KW-1185">Reference proteome</keyword>
<gene>
    <name evidence="2" type="ORF">Acj9p191</name>
</gene>
<proteinExistence type="predicted"/>